<dbReference type="RefSeq" id="WP_218037207.1">
    <property type="nucleotide sequence ID" value="NZ_BKAJ01000004.1"/>
</dbReference>
<evidence type="ECO:0000313" key="3">
    <source>
        <dbReference type="Proteomes" id="UP000321058"/>
    </source>
</evidence>
<dbReference type="InterPro" id="IPR013216">
    <property type="entry name" value="Methyltransf_11"/>
</dbReference>
<keyword evidence="2" id="KW-0489">Methyltransferase</keyword>
<feature type="domain" description="Methyltransferase type 11" evidence="1">
    <location>
        <begin position="44"/>
        <end position="137"/>
    </location>
</feature>
<organism evidence="2 3">
    <name type="scientific">Reyranella soli</name>
    <dbReference type="NCBI Taxonomy" id="1230389"/>
    <lineage>
        <taxon>Bacteria</taxon>
        <taxon>Pseudomonadati</taxon>
        <taxon>Pseudomonadota</taxon>
        <taxon>Alphaproteobacteria</taxon>
        <taxon>Hyphomicrobiales</taxon>
        <taxon>Reyranellaceae</taxon>
        <taxon>Reyranella</taxon>
    </lineage>
</organism>
<protein>
    <submittedName>
        <fullName evidence="2">SAM-dependent methyltransferase</fullName>
    </submittedName>
</protein>
<evidence type="ECO:0000259" key="1">
    <source>
        <dbReference type="Pfam" id="PF08241"/>
    </source>
</evidence>
<dbReference type="AlphaFoldDB" id="A0A512N2B4"/>
<keyword evidence="2" id="KW-0808">Transferase</keyword>
<keyword evidence="3" id="KW-1185">Reference proteome</keyword>
<name>A0A512N2B4_9HYPH</name>
<proteinExistence type="predicted"/>
<dbReference type="GO" id="GO:0008757">
    <property type="term" value="F:S-adenosylmethionine-dependent methyltransferase activity"/>
    <property type="evidence" value="ECO:0007669"/>
    <property type="project" value="InterPro"/>
</dbReference>
<reference evidence="2 3" key="1">
    <citation type="submission" date="2019-07" db="EMBL/GenBank/DDBJ databases">
        <title>Whole genome shotgun sequence of Reyranella soli NBRC 108950.</title>
        <authorList>
            <person name="Hosoyama A."/>
            <person name="Uohara A."/>
            <person name="Ohji S."/>
            <person name="Ichikawa N."/>
        </authorList>
    </citation>
    <scope>NUCLEOTIDE SEQUENCE [LARGE SCALE GENOMIC DNA]</scope>
    <source>
        <strain evidence="2 3">NBRC 108950</strain>
    </source>
</reference>
<comment type="caution">
    <text evidence="2">The sequence shown here is derived from an EMBL/GenBank/DDBJ whole genome shotgun (WGS) entry which is preliminary data.</text>
</comment>
<evidence type="ECO:0000313" key="2">
    <source>
        <dbReference type="EMBL" id="GEP53122.1"/>
    </source>
</evidence>
<accession>A0A512N2B4</accession>
<dbReference type="Pfam" id="PF08241">
    <property type="entry name" value="Methyltransf_11"/>
    <property type="match status" value="1"/>
</dbReference>
<gene>
    <name evidence="2" type="ORF">RSO01_02880</name>
</gene>
<dbReference type="EMBL" id="BKAJ01000004">
    <property type="protein sequence ID" value="GEP53122.1"/>
    <property type="molecule type" value="Genomic_DNA"/>
</dbReference>
<dbReference type="GO" id="GO:0032259">
    <property type="term" value="P:methylation"/>
    <property type="evidence" value="ECO:0007669"/>
    <property type="project" value="UniProtKB-KW"/>
</dbReference>
<dbReference type="Gene3D" id="3.40.50.150">
    <property type="entry name" value="Vaccinia Virus protein VP39"/>
    <property type="match status" value="1"/>
</dbReference>
<dbReference type="InterPro" id="IPR029063">
    <property type="entry name" value="SAM-dependent_MTases_sf"/>
</dbReference>
<sequence length="246" mass="26716">MERVEYERMHEVEDRMWWYRGLRTLAAEQLTRALSRSQSAGPVLDAGCGTGGMLRKLGPVVAGNPTFGLEYDQVAASFAAAKAGRPVAAGSVTEMPLGNGALGGYLSLDVLCHGGVEPALALKEAHRCLRPGAIAVFNLPAYGWLLSAHDRRVHNVRRFTGRQARALLTGNGFRVLRSSYWNTLLFPLMLVHRLIERDDAESDVRDYPRWLDALFSTALAVERSAIAAGISLPFGGSLIVVAARDG</sequence>
<dbReference type="SUPFAM" id="SSF53335">
    <property type="entry name" value="S-adenosyl-L-methionine-dependent methyltransferases"/>
    <property type="match status" value="1"/>
</dbReference>
<dbReference type="Proteomes" id="UP000321058">
    <property type="component" value="Unassembled WGS sequence"/>
</dbReference>